<reference evidence="2 3" key="1">
    <citation type="submission" date="2016-09" db="EMBL/GenBank/DDBJ databases">
        <authorList>
            <person name="Capua I."/>
            <person name="De Benedictis P."/>
            <person name="Joannis T."/>
            <person name="Lombin L.H."/>
            <person name="Cattoli G."/>
        </authorList>
    </citation>
    <scope>NUCLEOTIDE SEQUENCE [LARGE SCALE GENOMIC DNA]</scope>
    <source>
        <strain evidence="2 3">LMG 25899</strain>
    </source>
</reference>
<keyword evidence="3" id="KW-1185">Reference proteome</keyword>
<evidence type="ECO:0000256" key="1">
    <source>
        <dbReference type="SAM" id="MobiDB-lite"/>
    </source>
</evidence>
<gene>
    <name evidence="2" type="ORF">BCR26_01985</name>
</gene>
<comment type="caution">
    <text evidence="2">The sequence shown here is derived from an EMBL/GenBank/DDBJ whole genome shotgun (WGS) entry which is preliminary data.</text>
</comment>
<proteinExistence type="predicted"/>
<name>A0A1E5KZ32_9ENTE</name>
<accession>A0A1E5KZ32</accession>
<dbReference type="AlphaFoldDB" id="A0A1E5KZ32"/>
<dbReference type="STRING" id="762845.BCR26_01985"/>
<feature type="compositionally biased region" description="Acidic residues" evidence="1">
    <location>
        <begin position="48"/>
        <end position="59"/>
    </location>
</feature>
<dbReference type="Proteomes" id="UP000095256">
    <property type="component" value="Unassembled WGS sequence"/>
</dbReference>
<dbReference type="EMBL" id="MIEK01000012">
    <property type="protein sequence ID" value="OEH83063.1"/>
    <property type="molecule type" value="Genomic_DNA"/>
</dbReference>
<evidence type="ECO:0000313" key="2">
    <source>
        <dbReference type="EMBL" id="OEH83063.1"/>
    </source>
</evidence>
<protein>
    <submittedName>
        <fullName evidence="2">Uncharacterized protein</fullName>
    </submittedName>
</protein>
<evidence type="ECO:0000313" key="3">
    <source>
        <dbReference type="Proteomes" id="UP000095256"/>
    </source>
</evidence>
<sequence>MKLGFLARIRTPTTSSTPVFIQCFMIHLIKLENERIKSGGNLPRASWEDSEDKEVEFLR</sequence>
<feature type="region of interest" description="Disordered" evidence="1">
    <location>
        <begin position="39"/>
        <end position="59"/>
    </location>
</feature>
<organism evidence="2 3">
    <name type="scientific">Enterococcus rivorum</name>
    <dbReference type="NCBI Taxonomy" id="762845"/>
    <lineage>
        <taxon>Bacteria</taxon>
        <taxon>Bacillati</taxon>
        <taxon>Bacillota</taxon>
        <taxon>Bacilli</taxon>
        <taxon>Lactobacillales</taxon>
        <taxon>Enterococcaceae</taxon>
        <taxon>Enterococcus</taxon>
    </lineage>
</organism>